<proteinExistence type="predicted"/>
<reference evidence="2 3" key="1">
    <citation type="journal article" date="2013" name="Genome Announc.">
        <title>Complete Genome of Bacillus thuringiensis Myophage BigBertha.</title>
        <authorList>
            <person name="Ting J.H."/>
            <person name="Smyth T.B."/>
            <person name="Chamakura K.R."/>
            <person name="Kuty Everett G.F."/>
        </authorList>
    </citation>
    <scope>NUCLEOTIDE SEQUENCE [LARGE SCALE GENOMIC DNA]</scope>
</reference>
<dbReference type="RefSeq" id="YP_008771033.1">
    <property type="nucleotide sequence ID" value="NC_022769.1"/>
</dbReference>
<dbReference type="KEGG" id="vg:17959589"/>
<accession>U5PRN7</accession>
<dbReference type="EMBL" id="KF669647">
    <property type="protein sequence ID" value="AGY46514.1"/>
    <property type="molecule type" value="Genomic_DNA"/>
</dbReference>
<keyword evidence="1" id="KW-0472">Membrane</keyword>
<keyword evidence="3" id="KW-1185">Reference proteome</keyword>
<organism evidence="2 3">
    <name type="scientific">Bacillus phage BigBertha</name>
    <dbReference type="NCBI Taxonomy" id="1406781"/>
    <lineage>
        <taxon>Viruses</taxon>
        <taxon>Duplodnaviria</taxon>
        <taxon>Heunggongvirae</taxon>
        <taxon>Uroviricota</taxon>
        <taxon>Caudoviricetes</taxon>
        <taxon>Herelleviridae</taxon>
        <taxon>Bastillevirinae</taxon>
        <taxon>Bequatrovirus</taxon>
        <taxon>Bequatrovirus bigbertha</taxon>
    </lineage>
</organism>
<dbReference type="GeneID" id="17959589"/>
<keyword evidence="1" id="KW-0812">Transmembrane</keyword>
<protein>
    <submittedName>
        <fullName evidence="2">Uncharacterized protein</fullName>
    </submittedName>
</protein>
<evidence type="ECO:0000313" key="2">
    <source>
        <dbReference type="EMBL" id="AGY46514.1"/>
    </source>
</evidence>
<feature type="transmembrane region" description="Helical" evidence="1">
    <location>
        <begin position="30"/>
        <end position="50"/>
    </location>
</feature>
<dbReference type="Proteomes" id="UP000017644">
    <property type="component" value="Segment"/>
</dbReference>
<gene>
    <name evidence="2" type="ORF">BigBertha_6</name>
</gene>
<sequence length="51" mass="6173">MVNFSVGVMLLGCFIYNEWKRQDEEDKGRLLWSIVLMLLCMFNFICGYFLW</sequence>
<evidence type="ECO:0000256" key="1">
    <source>
        <dbReference type="SAM" id="Phobius"/>
    </source>
</evidence>
<evidence type="ECO:0000313" key="3">
    <source>
        <dbReference type="Proteomes" id="UP000017644"/>
    </source>
</evidence>
<name>U5PRN7_9CAUD</name>
<keyword evidence="1" id="KW-1133">Transmembrane helix</keyword>